<evidence type="ECO:0000256" key="1">
    <source>
        <dbReference type="SAM" id="MobiDB-lite"/>
    </source>
</evidence>
<feature type="signal peptide" evidence="2">
    <location>
        <begin position="1"/>
        <end position="19"/>
    </location>
</feature>
<name>A0A7Y9UEA0_9BURK</name>
<protein>
    <recommendedName>
        <fullName evidence="5">Energy transducer TonB</fullName>
    </recommendedName>
</protein>
<evidence type="ECO:0008006" key="5">
    <source>
        <dbReference type="Google" id="ProtNLM"/>
    </source>
</evidence>
<accession>A0A7Y9UEA0</accession>
<feature type="chain" id="PRO_5031455025" description="Energy transducer TonB" evidence="2">
    <location>
        <begin position="20"/>
        <end position="305"/>
    </location>
</feature>
<dbReference type="RefSeq" id="WP_179636367.1">
    <property type="nucleotide sequence ID" value="NZ_JACCFH010000002.1"/>
</dbReference>
<dbReference type="Proteomes" id="UP000518288">
    <property type="component" value="Unassembled WGS sequence"/>
</dbReference>
<dbReference type="AlphaFoldDB" id="A0A7Y9UEA0"/>
<keyword evidence="4" id="KW-1185">Reference proteome</keyword>
<dbReference type="Gene3D" id="3.30.1150.10">
    <property type="match status" value="1"/>
</dbReference>
<dbReference type="EMBL" id="JACCFH010000002">
    <property type="protein sequence ID" value="NYG35474.1"/>
    <property type="molecule type" value="Genomic_DNA"/>
</dbReference>
<proteinExistence type="predicted"/>
<reference evidence="3 4" key="1">
    <citation type="submission" date="2020-07" db="EMBL/GenBank/DDBJ databases">
        <title>Genomic Encyclopedia of Archaeal and Bacterial Type Strains, Phase II (KMG-II): from individual species to whole genera.</title>
        <authorList>
            <person name="Goeker M."/>
        </authorList>
    </citation>
    <scope>NUCLEOTIDE SEQUENCE [LARGE SCALE GENOMIC DNA]</scope>
    <source>
        <strain evidence="3 4">DSM 21226</strain>
    </source>
</reference>
<dbReference type="SUPFAM" id="SSF74653">
    <property type="entry name" value="TolA/TonB C-terminal domain"/>
    <property type="match status" value="1"/>
</dbReference>
<evidence type="ECO:0000256" key="2">
    <source>
        <dbReference type="SAM" id="SignalP"/>
    </source>
</evidence>
<comment type="caution">
    <text evidence="3">The sequence shown here is derived from an EMBL/GenBank/DDBJ whole genome shotgun (WGS) entry which is preliminary data.</text>
</comment>
<organism evidence="3 4">
    <name type="scientific">Sphaerotilus montanus</name>
    <dbReference type="NCBI Taxonomy" id="522889"/>
    <lineage>
        <taxon>Bacteria</taxon>
        <taxon>Pseudomonadati</taxon>
        <taxon>Pseudomonadota</taxon>
        <taxon>Betaproteobacteria</taxon>
        <taxon>Burkholderiales</taxon>
        <taxon>Sphaerotilaceae</taxon>
        <taxon>Sphaerotilus</taxon>
    </lineage>
</organism>
<sequence>MNRRAIPCFGLGVSLALHAVVLTLAARHLVTAPDTPVRAADEPPVIQMTLMPPTLPAPVDIRPVPEVRPAAVVPVARAVSTQPVPTTTALAPALHEPDSVAAADTSAAPRQIASMAAPPAPTAEEWAFAARYTLKNSKGYRHTWGQQVRSMMGTAIEGPDQGSVRFRVEIGADGTLTRLETLWSTSPVAEQLARQAIASLPRWPPTPTGKPLVFEKTLSFTPYATDGPPIYKDDCLPDPSAFGNPYAWDGRSDRAPVPARTVEPPDPQAMEDCRKQLPQDSIEAESARDQRLMDQWGWGASKVGR</sequence>
<evidence type="ECO:0000313" key="3">
    <source>
        <dbReference type="EMBL" id="NYG35474.1"/>
    </source>
</evidence>
<keyword evidence="2" id="KW-0732">Signal</keyword>
<gene>
    <name evidence="3" type="ORF">BDD16_004536</name>
</gene>
<feature type="region of interest" description="Disordered" evidence="1">
    <location>
        <begin position="246"/>
        <end position="305"/>
    </location>
</feature>
<evidence type="ECO:0000313" key="4">
    <source>
        <dbReference type="Proteomes" id="UP000518288"/>
    </source>
</evidence>